<evidence type="ECO:0000313" key="2">
    <source>
        <dbReference type="EMBL" id="TQL48787.1"/>
    </source>
</evidence>
<keyword evidence="3" id="KW-1185">Reference proteome</keyword>
<reference evidence="2 3" key="1">
    <citation type="submission" date="2019-06" db="EMBL/GenBank/DDBJ databases">
        <title>Sequencing the genomes of 1000 actinobacteria strains.</title>
        <authorList>
            <person name="Klenk H.-P."/>
        </authorList>
    </citation>
    <scope>NUCLEOTIDE SEQUENCE [LARGE SCALE GENOMIC DNA]</scope>
    <source>
        <strain evidence="2 3">DSM 26477</strain>
    </source>
</reference>
<sequence>MRKDEPMPSIRPYTPADLTRLREICVRTARAGQDATGLFSDDSLWSAVFLDPYLEFDPRLAFVVDEGGGAAGYIVATADTAAFVERYRAEWLPRLAERFEHVMPPVGLEQQIAHLGFTPERMLRADIAEHPAHLHIDLLPELQGRGLGRALIGTLLAELRSRGVAGVHLSLDPENIAALAFYERLGFTPLAGSTADDPTLGLPTG</sequence>
<organism evidence="2 3">
    <name type="scientific">Homoserinimonas aerilata</name>
    <dbReference type="NCBI Taxonomy" id="1162970"/>
    <lineage>
        <taxon>Bacteria</taxon>
        <taxon>Bacillati</taxon>
        <taxon>Actinomycetota</taxon>
        <taxon>Actinomycetes</taxon>
        <taxon>Micrococcales</taxon>
        <taxon>Microbacteriaceae</taxon>
        <taxon>Homoserinimonas</taxon>
    </lineage>
</organism>
<dbReference type="SUPFAM" id="SSF55729">
    <property type="entry name" value="Acyl-CoA N-acyltransferases (Nat)"/>
    <property type="match status" value="1"/>
</dbReference>
<dbReference type="PANTHER" id="PTHR13170:SF16">
    <property type="entry name" value="PROTEIN O-GLCNACASE"/>
    <property type="match status" value="1"/>
</dbReference>
<dbReference type="GO" id="GO:0016747">
    <property type="term" value="F:acyltransferase activity, transferring groups other than amino-acyl groups"/>
    <property type="evidence" value="ECO:0007669"/>
    <property type="project" value="InterPro"/>
</dbReference>
<dbReference type="InterPro" id="IPR000182">
    <property type="entry name" value="GNAT_dom"/>
</dbReference>
<evidence type="ECO:0000313" key="3">
    <source>
        <dbReference type="Proteomes" id="UP000317998"/>
    </source>
</evidence>
<name>A0A542YL21_9MICO</name>
<feature type="domain" description="N-acetyltransferase" evidence="1">
    <location>
        <begin position="8"/>
        <end position="205"/>
    </location>
</feature>
<comment type="caution">
    <text evidence="2">The sequence shown here is derived from an EMBL/GenBank/DDBJ whole genome shotgun (WGS) entry which is preliminary data.</text>
</comment>
<dbReference type="Gene3D" id="3.40.630.30">
    <property type="match status" value="1"/>
</dbReference>
<keyword evidence="2" id="KW-0687">Ribonucleoprotein</keyword>
<keyword evidence="2" id="KW-0689">Ribosomal protein</keyword>
<dbReference type="Proteomes" id="UP000317998">
    <property type="component" value="Unassembled WGS sequence"/>
</dbReference>
<evidence type="ECO:0000259" key="1">
    <source>
        <dbReference type="PROSITE" id="PS51186"/>
    </source>
</evidence>
<dbReference type="CDD" id="cd04301">
    <property type="entry name" value="NAT_SF"/>
    <property type="match status" value="1"/>
</dbReference>
<dbReference type="InterPro" id="IPR051822">
    <property type="entry name" value="Glycosyl_Hydrolase_84"/>
</dbReference>
<dbReference type="PANTHER" id="PTHR13170">
    <property type="entry name" value="O-GLCNACASE"/>
    <property type="match status" value="1"/>
</dbReference>
<protein>
    <submittedName>
        <fullName evidence="2">Ribosomal protein S18 acetylase RimI-like enzyme</fullName>
    </submittedName>
</protein>
<gene>
    <name evidence="2" type="ORF">FB562_1893</name>
</gene>
<dbReference type="AlphaFoldDB" id="A0A542YL21"/>
<dbReference type="GO" id="GO:0005840">
    <property type="term" value="C:ribosome"/>
    <property type="evidence" value="ECO:0007669"/>
    <property type="project" value="UniProtKB-KW"/>
</dbReference>
<dbReference type="InterPro" id="IPR016181">
    <property type="entry name" value="Acyl_CoA_acyltransferase"/>
</dbReference>
<dbReference type="EMBL" id="VFOM01000001">
    <property type="protein sequence ID" value="TQL48787.1"/>
    <property type="molecule type" value="Genomic_DNA"/>
</dbReference>
<accession>A0A542YL21</accession>
<dbReference type="Pfam" id="PF00583">
    <property type="entry name" value="Acetyltransf_1"/>
    <property type="match status" value="1"/>
</dbReference>
<dbReference type="PROSITE" id="PS51186">
    <property type="entry name" value="GNAT"/>
    <property type="match status" value="1"/>
</dbReference>
<proteinExistence type="predicted"/>